<evidence type="ECO:0000313" key="14">
    <source>
        <dbReference type="Proteomes" id="UP000075883"/>
    </source>
</evidence>
<evidence type="ECO:0000256" key="6">
    <source>
        <dbReference type="ARBA" id="ARBA00022989"/>
    </source>
</evidence>
<keyword evidence="5 12" id="KW-0812">Transmembrane</keyword>
<dbReference type="AlphaFoldDB" id="A0A182MRR4"/>
<reference evidence="14" key="1">
    <citation type="submission" date="2013-09" db="EMBL/GenBank/DDBJ databases">
        <title>The Genome Sequence of Anopheles culicifacies species A.</title>
        <authorList>
            <consortium name="The Broad Institute Genomics Platform"/>
            <person name="Neafsey D.E."/>
            <person name="Besansky N."/>
            <person name="Howell P."/>
            <person name="Walton C."/>
            <person name="Young S.K."/>
            <person name="Zeng Q."/>
            <person name="Gargeya S."/>
            <person name="Fitzgerald M."/>
            <person name="Haas B."/>
            <person name="Abouelleil A."/>
            <person name="Allen A.W."/>
            <person name="Alvarado L."/>
            <person name="Arachchi H.M."/>
            <person name="Berlin A.M."/>
            <person name="Chapman S.B."/>
            <person name="Gainer-Dewar J."/>
            <person name="Goldberg J."/>
            <person name="Griggs A."/>
            <person name="Gujja S."/>
            <person name="Hansen M."/>
            <person name="Howarth C."/>
            <person name="Imamovic A."/>
            <person name="Ireland A."/>
            <person name="Larimer J."/>
            <person name="McCowan C."/>
            <person name="Murphy C."/>
            <person name="Pearson M."/>
            <person name="Poon T.W."/>
            <person name="Priest M."/>
            <person name="Roberts A."/>
            <person name="Saif S."/>
            <person name="Shea T."/>
            <person name="Sisk P."/>
            <person name="Sykes S."/>
            <person name="Wortman J."/>
            <person name="Nusbaum C."/>
            <person name="Birren B."/>
        </authorList>
    </citation>
    <scope>NUCLEOTIDE SEQUENCE [LARGE SCALE GENOMIC DNA]</scope>
    <source>
        <strain evidence="14">A-37</strain>
    </source>
</reference>
<dbReference type="GO" id="GO:0006814">
    <property type="term" value="P:sodium ion transport"/>
    <property type="evidence" value="ECO:0007669"/>
    <property type="project" value="UniProtKB-KW"/>
</dbReference>
<dbReference type="Proteomes" id="UP000075883">
    <property type="component" value="Unassembled WGS sequence"/>
</dbReference>
<evidence type="ECO:0000256" key="2">
    <source>
        <dbReference type="ARBA" id="ARBA00006434"/>
    </source>
</evidence>
<protein>
    <recommendedName>
        <fullName evidence="15">Sodium/solute symporter</fullName>
    </recommendedName>
</protein>
<feature type="transmembrane region" description="Helical" evidence="12">
    <location>
        <begin position="94"/>
        <end position="113"/>
    </location>
</feature>
<evidence type="ECO:0000256" key="7">
    <source>
        <dbReference type="ARBA" id="ARBA00023053"/>
    </source>
</evidence>
<keyword evidence="9 12" id="KW-0472">Membrane</keyword>
<proteinExistence type="inferred from homology"/>
<dbReference type="GO" id="GO:0015293">
    <property type="term" value="F:symporter activity"/>
    <property type="evidence" value="ECO:0007669"/>
    <property type="project" value="TreeGrafter"/>
</dbReference>
<feature type="transmembrane region" description="Helical" evidence="12">
    <location>
        <begin position="266"/>
        <end position="290"/>
    </location>
</feature>
<keyword evidence="8" id="KW-0406">Ion transport</keyword>
<dbReference type="PROSITE" id="PS50283">
    <property type="entry name" value="NA_SOLUT_SYMP_3"/>
    <property type="match status" value="1"/>
</dbReference>
<evidence type="ECO:0000256" key="11">
    <source>
        <dbReference type="RuleBase" id="RU362091"/>
    </source>
</evidence>
<keyword evidence="6 12" id="KW-1133">Transmembrane helix</keyword>
<evidence type="ECO:0000256" key="3">
    <source>
        <dbReference type="ARBA" id="ARBA00022448"/>
    </source>
</evidence>
<dbReference type="VEuPathDB" id="VectorBase:ACUA024689"/>
<keyword evidence="3" id="KW-0813">Transport</keyword>
<feature type="transmembrane region" description="Helical" evidence="12">
    <location>
        <begin position="173"/>
        <end position="192"/>
    </location>
</feature>
<comment type="subcellular location">
    <subcellularLocation>
        <location evidence="1">Cell membrane</location>
        <topology evidence="1">Multi-pass membrane protein</topology>
    </subcellularLocation>
</comment>
<feature type="transmembrane region" description="Helical" evidence="12">
    <location>
        <begin position="62"/>
        <end position="82"/>
    </location>
</feature>
<dbReference type="PANTHER" id="PTHR42985:SF5">
    <property type="entry name" value="FI02094P-RELATED"/>
    <property type="match status" value="1"/>
</dbReference>
<evidence type="ECO:0000256" key="4">
    <source>
        <dbReference type="ARBA" id="ARBA00022475"/>
    </source>
</evidence>
<dbReference type="PANTHER" id="PTHR42985">
    <property type="entry name" value="SODIUM-COUPLED MONOCARBOXYLATE TRANSPORTER"/>
    <property type="match status" value="1"/>
</dbReference>
<organism evidence="13 14">
    <name type="scientific">Anopheles culicifacies</name>
    <dbReference type="NCBI Taxonomy" id="139723"/>
    <lineage>
        <taxon>Eukaryota</taxon>
        <taxon>Metazoa</taxon>
        <taxon>Ecdysozoa</taxon>
        <taxon>Arthropoda</taxon>
        <taxon>Hexapoda</taxon>
        <taxon>Insecta</taxon>
        <taxon>Pterygota</taxon>
        <taxon>Neoptera</taxon>
        <taxon>Endopterygota</taxon>
        <taxon>Diptera</taxon>
        <taxon>Nematocera</taxon>
        <taxon>Culicoidea</taxon>
        <taxon>Culicidae</taxon>
        <taxon>Anophelinae</taxon>
        <taxon>Anopheles</taxon>
        <taxon>culicifacies species complex</taxon>
    </lineage>
</organism>
<evidence type="ECO:0000256" key="8">
    <source>
        <dbReference type="ARBA" id="ARBA00023065"/>
    </source>
</evidence>
<dbReference type="Pfam" id="PF00474">
    <property type="entry name" value="SSF"/>
    <property type="match status" value="2"/>
</dbReference>
<evidence type="ECO:0008006" key="15">
    <source>
        <dbReference type="Google" id="ProtNLM"/>
    </source>
</evidence>
<dbReference type="CDD" id="cd11492">
    <property type="entry name" value="SLC5sbd_NIS-SMVT"/>
    <property type="match status" value="1"/>
</dbReference>
<evidence type="ECO:0000256" key="5">
    <source>
        <dbReference type="ARBA" id="ARBA00022692"/>
    </source>
</evidence>
<sequence length="447" mass="49466">MAGLNVDDVKVSLQKFGLYDYVVFVLMLLSCAMIGIYFGFLKKKAKKGEAEADYLVGNRQMKVIPVSLSLIASFISGISLLGTPTEIYLYGVQYMYIVGGVITMGFIMMYFYLPVFHNLKLTSTYQMAWLPIVIYVPALAFNQVTGINVHLITPIVCVICIFYTCVGGLKAVVWTDVIQTVLMFGAMVLIIVKGTLDVGGFSVVIDRAKTSGRIEGPDLRFDMTTRHNIYSCVIGGVVYWLKTNAVSQNMIQRYLSLPTMAAAKKALWTFIFGTLVLLALCCYSGLLIYAKYYDCDPLTTKLANAKDQLLPLLVMDTLGDFPGLPGLFVAGVFSAALSSLSTGLNSMSAVVLEDFFKPFSNRPLTEKQTSEPEFALYHISYLWYTTMGALITIIIAVIVSFIVGPNKPDEMNPNLFSPFIQRILMRRRIAARAQLEMATGGIKEIIQ</sequence>
<feature type="transmembrane region" description="Helical" evidence="12">
    <location>
        <begin position="21"/>
        <end position="41"/>
    </location>
</feature>
<name>A0A182MRR4_9DIPT</name>
<accession>A0A182MRR4</accession>
<keyword evidence="7" id="KW-0915">Sodium</keyword>
<keyword evidence="14" id="KW-1185">Reference proteome</keyword>
<reference evidence="13" key="2">
    <citation type="submission" date="2020-05" db="UniProtKB">
        <authorList>
            <consortium name="EnsemblMetazoa"/>
        </authorList>
    </citation>
    <scope>IDENTIFICATION</scope>
    <source>
        <strain evidence="13">A-37</strain>
    </source>
</reference>
<evidence type="ECO:0000256" key="1">
    <source>
        <dbReference type="ARBA" id="ARBA00004651"/>
    </source>
</evidence>
<dbReference type="STRING" id="139723.A0A182MRR4"/>
<dbReference type="Gene3D" id="1.20.1730.10">
    <property type="entry name" value="Sodium/glucose cotransporter"/>
    <property type="match status" value="1"/>
</dbReference>
<evidence type="ECO:0000256" key="10">
    <source>
        <dbReference type="ARBA" id="ARBA00023201"/>
    </source>
</evidence>
<dbReference type="InterPro" id="IPR001734">
    <property type="entry name" value="Na/solute_symporter"/>
</dbReference>
<evidence type="ECO:0000256" key="9">
    <source>
        <dbReference type="ARBA" id="ARBA00023136"/>
    </source>
</evidence>
<dbReference type="InterPro" id="IPR038377">
    <property type="entry name" value="Na/Glc_symporter_sf"/>
</dbReference>
<dbReference type="InterPro" id="IPR051163">
    <property type="entry name" value="Sodium:Solute_Symporter_SSF"/>
</dbReference>
<feature type="transmembrane region" description="Helical" evidence="12">
    <location>
        <begin position="125"/>
        <end position="141"/>
    </location>
</feature>
<evidence type="ECO:0000256" key="12">
    <source>
        <dbReference type="SAM" id="Phobius"/>
    </source>
</evidence>
<keyword evidence="4" id="KW-1003">Cell membrane</keyword>
<comment type="similarity">
    <text evidence="2 11">Belongs to the sodium:solute symporter (SSF) (TC 2.A.21) family.</text>
</comment>
<feature type="transmembrane region" description="Helical" evidence="12">
    <location>
        <begin position="147"/>
        <end position="166"/>
    </location>
</feature>
<dbReference type="EnsemblMetazoa" id="ACUA024689-RA">
    <property type="protein sequence ID" value="ACUA024689-PA"/>
    <property type="gene ID" value="ACUA024689"/>
</dbReference>
<keyword evidence="10" id="KW-0739">Sodium transport</keyword>
<evidence type="ECO:0000313" key="13">
    <source>
        <dbReference type="EnsemblMetazoa" id="ACUA024689-PA"/>
    </source>
</evidence>
<dbReference type="GO" id="GO:0005886">
    <property type="term" value="C:plasma membrane"/>
    <property type="evidence" value="ECO:0007669"/>
    <property type="project" value="UniProtKB-SubCell"/>
</dbReference>
<dbReference type="EMBL" id="AXCM01006685">
    <property type="status" value="NOT_ANNOTATED_CDS"/>
    <property type="molecule type" value="Genomic_DNA"/>
</dbReference>
<feature type="transmembrane region" description="Helical" evidence="12">
    <location>
        <begin position="381"/>
        <end position="403"/>
    </location>
</feature>